<dbReference type="AlphaFoldDB" id="A0A2P6VAM9"/>
<dbReference type="OrthoDB" id="354304at2759"/>
<protein>
    <submittedName>
        <fullName evidence="3">Histidine phosphatase</fullName>
    </submittedName>
</protein>
<dbReference type="InterPro" id="IPR013078">
    <property type="entry name" value="His_Pase_superF_clade-1"/>
</dbReference>
<evidence type="ECO:0000256" key="1">
    <source>
        <dbReference type="PIRSR" id="PIRSR613078-3"/>
    </source>
</evidence>
<dbReference type="STRING" id="554055.A0A2P6VAM9"/>
<reference evidence="3 4" key="1">
    <citation type="journal article" date="2018" name="Plant J.">
        <title>Genome sequences of Chlorella sorokiniana UTEX 1602 and Micractinium conductrix SAG 241.80: implications to maltose excretion by a green alga.</title>
        <authorList>
            <person name="Arriola M.B."/>
            <person name="Velmurugan N."/>
            <person name="Zhang Y."/>
            <person name="Plunkett M.H."/>
            <person name="Hondzo H."/>
            <person name="Barney B.M."/>
        </authorList>
    </citation>
    <scope>NUCLEOTIDE SEQUENCE [LARGE SCALE GENOMIC DNA]</scope>
    <source>
        <strain evidence="3 4">SAG 241.80</strain>
    </source>
</reference>
<feature type="region of interest" description="Disordered" evidence="2">
    <location>
        <begin position="189"/>
        <end position="228"/>
    </location>
</feature>
<dbReference type="PANTHER" id="PTHR47927">
    <property type="entry name" value="PUTATIVE-RELATED"/>
    <property type="match status" value="1"/>
</dbReference>
<comment type="caution">
    <text evidence="3">The sequence shown here is derived from an EMBL/GenBank/DDBJ whole genome shotgun (WGS) entry which is preliminary data.</text>
</comment>
<evidence type="ECO:0000256" key="2">
    <source>
        <dbReference type="SAM" id="MobiDB-lite"/>
    </source>
</evidence>
<dbReference type="Proteomes" id="UP000239649">
    <property type="component" value="Unassembled WGS sequence"/>
</dbReference>
<dbReference type="Gene3D" id="3.40.50.1240">
    <property type="entry name" value="Phosphoglycerate mutase-like"/>
    <property type="match status" value="1"/>
</dbReference>
<feature type="compositionally biased region" description="Low complexity" evidence="2">
    <location>
        <begin position="195"/>
        <end position="205"/>
    </location>
</feature>
<gene>
    <name evidence="3" type="ORF">C2E20_5535</name>
</gene>
<feature type="site" description="Transition state stabilizer" evidence="1">
    <location>
        <position position="155"/>
    </location>
</feature>
<evidence type="ECO:0000313" key="3">
    <source>
        <dbReference type="EMBL" id="PSC71101.1"/>
    </source>
</evidence>
<evidence type="ECO:0000313" key="4">
    <source>
        <dbReference type="Proteomes" id="UP000239649"/>
    </source>
</evidence>
<dbReference type="InterPro" id="IPR029033">
    <property type="entry name" value="His_PPase_superfam"/>
</dbReference>
<sequence length="263" mass="27648">MNLRVSEFIGGRTNHSPLTPLGEQQAAALGAHLRAELAHAGVPPSRVRVYSSTAVRAVDTAQAVIKALQLDPSCLTTSEQLLELDQGEWQGLRRHECYTPELTAAFTADPWGTAWHFTPPGGESQAQVEQRMLAYLTRTVLPRLQPGERAVVVSHGMAMKCTLRGILHSLPTMSRNICTGNTSLTELGFTPCEPGSSGRNGATSSGNGGNATSSGGGNAAARADGADGGALDGRGSSLGPLGEGSWQLLRLNDLSHLSYAHRT</sequence>
<dbReference type="Pfam" id="PF00300">
    <property type="entry name" value="His_Phos_1"/>
    <property type="match status" value="1"/>
</dbReference>
<proteinExistence type="predicted"/>
<dbReference type="PANTHER" id="PTHR47927:SF2">
    <property type="entry name" value="PHOSPHOGLYCERATE MUTASE FAMILY PROTEIN"/>
    <property type="match status" value="1"/>
</dbReference>
<name>A0A2P6VAM9_9CHLO</name>
<accession>A0A2P6VAM9</accession>
<dbReference type="SUPFAM" id="SSF53254">
    <property type="entry name" value="Phosphoglycerate mutase-like"/>
    <property type="match status" value="1"/>
</dbReference>
<feature type="compositionally biased region" description="Gly residues" evidence="2">
    <location>
        <begin position="206"/>
        <end position="218"/>
    </location>
</feature>
<keyword evidence="4" id="KW-1185">Reference proteome</keyword>
<organism evidence="3 4">
    <name type="scientific">Micractinium conductrix</name>
    <dbReference type="NCBI Taxonomy" id="554055"/>
    <lineage>
        <taxon>Eukaryota</taxon>
        <taxon>Viridiplantae</taxon>
        <taxon>Chlorophyta</taxon>
        <taxon>core chlorophytes</taxon>
        <taxon>Trebouxiophyceae</taxon>
        <taxon>Chlorellales</taxon>
        <taxon>Chlorellaceae</taxon>
        <taxon>Chlorella clade</taxon>
        <taxon>Micractinium</taxon>
    </lineage>
</organism>
<dbReference type="EMBL" id="LHPF02000016">
    <property type="protein sequence ID" value="PSC71101.1"/>
    <property type="molecule type" value="Genomic_DNA"/>
</dbReference>
<dbReference type="CDD" id="cd07067">
    <property type="entry name" value="HP_PGM_like"/>
    <property type="match status" value="1"/>
</dbReference>